<organism evidence="8 9">
    <name type="scientific">Syncephalastrum racemosum</name>
    <name type="common">Filamentous fungus</name>
    <dbReference type="NCBI Taxonomy" id="13706"/>
    <lineage>
        <taxon>Eukaryota</taxon>
        <taxon>Fungi</taxon>
        <taxon>Fungi incertae sedis</taxon>
        <taxon>Mucoromycota</taxon>
        <taxon>Mucoromycotina</taxon>
        <taxon>Mucoromycetes</taxon>
        <taxon>Mucorales</taxon>
        <taxon>Syncephalastraceae</taxon>
        <taxon>Syncephalastrum</taxon>
    </lineage>
</organism>
<dbReference type="InterPro" id="IPR046347">
    <property type="entry name" value="bZIP_sf"/>
</dbReference>
<evidence type="ECO:0000256" key="2">
    <source>
        <dbReference type="ARBA" id="ARBA00023015"/>
    </source>
</evidence>
<dbReference type="Pfam" id="PF07716">
    <property type="entry name" value="bZIP_2"/>
    <property type="match status" value="1"/>
</dbReference>
<dbReference type="SUPFAM" id="SSF57959">
    <property type="entry name" value="Leucine zipper domain"/>
    <property type="match status" value="1"/>
</dbReference>
<dbReference type="PANTHER" id="PTHR13044:SF14">
    <property type="entry name" value="CRYPTOCEPHAL, ISOFORM A"/>
    <property type="match status" value="1"/>
</dbReference>
<feature type="compositionally biased region" description="Polar residues" evidence="6">
    <location>
        <begin position="175"/>
        <end position="193"/>
    </location>
</feature>
<dbReference type="PROSITE" id="PS00036">
    <property type="entry name" value="BZIP_BASIC"/>
    <property type="match status" value="1"/>
</dbReference>
<reference evidence="8 9" key="1">
    <citation type="submission" date="2016-07" db="EMBL/GenBank/DDBJ databases">
        <title>Pervasive Adenine N6-methylation of Active Genes in Fungi.</title>
        <authorList>
            <consortium name="DOE Joint Genome Institute"/>
            <person name="Mondo S.J."/>
            <person name="Dannebaum R.O."/>
            <person name="Kuo R.C."/>
            <person name="Labutti K."/>
            <person name="Haridas S."/>
            <person name="Kuo A."/>
            <person name="Salamov A."/>
            <person name="Ahrendt S.R."/>
            <person name="Lipzen A."/>
            <person name="Sullivan W."/>
            <person name="Andreopoulos W.B."/>
            <person name="Clum A."/>
            <person name="Lindquist E."/>
            <person name="Daum C."/>
            <person name="Ramamoorthy G.K."/>
            <person name="Gryganskyi A."/>
            <person name="Culley D."/>
            <person name="Magnuson J.K."/>
            <person name="James T.Y."/>
            <person name="O'Malley M.A."/>
            <person name="Stajich J.E."/>
            <person name="Spatafora J.W."/>
            <person name="Visel A."/>
            <person name="Grigoriev I.V."/>
        </authorList>
    </citation>
    <scope>NUCLEOTIDE SEQUENCE [LARGE SCALE GENOMIC DNA]</scope>
    <source>
        <strain evidence="8 9">NRRL 2496</strain>
    </source>
</reference>
<evidence type="ECO:0000313" key="8">
    <source>
        <dbReference type="EMBL" id="ORY91291.1"/>
    </source>
</evidence>
<name>A0A1X2H2N9_SYNRA</name>
<feature type="compositionally biased region" description="Basic and acidic residues" evidence="6">
    <location>
        <begin position="309"/>
        <end position="321"/>
    </location>
</feature>
<proteinExistence type="predicted"/>
<evidence type="ECO:0000256" key="3">
    <source>
        <dbReference type="ARBA" id="ARBA00023125"/>
    </source>
</evidence>
<comment type="caution">
    <text evidence="8">The sequence shown here is derived from an EMBL/GenBank/DDBJ whole genome shotgun (WGS) entry which is preliminary data.</text>
</comment>
<evidence type="ECO:0000256" key="5">
    <source>
        <dbReference type="ARBA" id="ARBA00023242"/>
    </source>
</evidence>
<gene>
    <name evidence="8" type="ORF">BCR43DRAFT_527888</name>
</gene>
<accession>A0A1X2H2N9</accession>
<feature type="region of interest" description="Disordered" evidence="6">
    <location>
        <begin position="151"/>
        <end position="332"/>
    </location>
</feature>
<dbReference type="AlphaFoldDB" id="A0A1X2H2N9"/>
<evidence type="ECO:0000256" key="6">
    <source>
        <dbReference type="SAM" id="MobiDB-lite"/>
    </source>
</evidence>
<feature type="compositionally biased region" description="Low complexity" evidence="6">
    <location>
        <begin position="218"/>
        <end position="227"/>
    </location>
</feature>
<dbReference type="InterPro" id="IPR004827">
    <property type="entry name" value="bZIP"/>
</dbReference>
<dbReference type="STRING" id="13706.A0A1X2H2N9"/>
<keyword evidence="3" id="KW-0238">DNA-binding</keyword>
<evidence type="ECO:0000256" key="1">
    <source>
        <dbReference type="ARBA" id="ARBA00004123"/>
    </source>
</evidence>
<feature type="domain" description="BZIP" evidence="7">
    <location>
        <begin position="314"/>
        <end position="377"/>
    </location>
</feature>
<dbReference type="PROSITE" id="PS50217">
    <property type="entry name" value="BZIP"/>
    <property type="match status" value="1"/>
</dbReference>
<dbReference type="GO" id="GO:0001228">
    <property type="term" value="F:DNA-binding transcription activator activity, RNA polymerase II-specific"/>
    <property type="evidence" value="ECO:0007669"/>
    <property type="project" value="TreeGrafter"/>
</dbReference>
<dbReference type="PANTHER" id="PTHR13044">
    <property type="entry name" value="ACTIVATING TRANSCRIPTION FACTOR ATF 4/5"/>
    <property type="match status" value="1"/>
</dbReference>
<keyword evidence="5" id="KW-0539">Nucleus</keyword>
<dbReference type="GO" id="GO:0005634">
    <property type="term" value="C:nucleus"/>
    <property type="evidence" value="ECO:0007669"/>
    <property type="project" value="UniProtKB-SubCell"/>
</dbReference>
<keyword evidence="2" id="KW-0805">Transcription regulation</keyword>
<comment type="subcellular location">
    <subcellularLocation>
        <location evidence="1">Nucleus</location>
    </subcellularLocation>
</comment>
<evidence type="ECO:0000256" key="4">
    <source>
        <dbReference type="ARBA" id="ARBA00023163"/>
    </source>
</evidence>
<dbReference type="OrthoDB" id="1939598at2759"/>
<feature type="compositionally biased region" description="Low complexity" evidence="6">
    <location>
        <begin position="152"/>
        <end position="167"/>
    </location>
</feature>
<dbReference type="SMART" id="SM00338">
    <property type="entry name" value="BRLZ"/>
    <property type="match status" value="1"/>
</dbReference>
<dbReference type="InParanoid" id="A0A1X2H2N9"/>
<dbReference type="CDD" id="cd14705">
    <property type="entry name" value="bZIP_Zip1"/>
    <property type="match status" value="1"/>
</dbReference>
<dbReference type="Gene3D" id="1.20.5.170">
    <property type="match status" value="1"/>
</dbReference>
<dbReference type="Proteomes" id="UP000242180">
    <property type="component" value="Unassembled WGS sequence"/>
</dbReference>
<evidence type="ECO:0000259" key="7">
    <source>
        <dbReference type="PROSITE" id="PS50217"/>
    </source>
</evidence>
<feature type="compositionally biased region" description="Acidic residues" evidence="6">
    <location>
        <begin position="263"/>
        <end position="283"/>
    </location>
</feature>
<dbReference type="EMBL" id="MCGN01000011">
    <property type="protein sequence ID" value="ORY91291.1"/>
    <property type="molecule type" value="Genomic_DNA"/>
</dbReference>
<dbReference type="GO" id="GO:0000977">
    <property type="term" value="F:RNA polymerase II transcription regulatory region sequence-specific DNA binding"/>
    <property type="evidence" value="ECO:0007669"/>
    <property type="project" value="TreeGrafter"/>
</dbReference>
<keyword evidence="9" id="KW-1185">Reference proteome</keyword>
<feature type="compositionally biased region" description="Basic residues" evidence="6">
    <location>
        <begin position="289"/>
        <end position="299"/>
    </location>
</feature>
<keyword evidence="4" id="KW-0804">Transcription</keyword>
<sequence>MTITRDTIHRQAAIANHGALSLKQPSFIDSLNMEMDPVSILTDAELQRELDFFANAQFTFDVEPGTAAASKTSCAKSLHHHQPEEVCHSPMALEKPDGKAFDMEALLLDQSPHGLSVNNHRVHPQVLSAPGTPRTTVPPSSALPYATETWHHPAQAQQAAAWPTQPQGVAHDLGQFTNPHYASSPTDSSSHGWSTPMPSPSVSADGHAAGFFAEKSVEPAVSASVPSWTPNRRRSRRATTQADGRQRRPRAAKQQVILIEHSAEEEDDGNDSENYSEEEDDNNEQDKGKARRTSNKQHHHQQEGEETEDGHPTRLSKDDKRKRNTAASARFRIKKKMREQALQRTAYEMTEKSKRLELHIKDLEREIGWLKALVVEKNQARIDRLVRERPLPRAHTHTVTLDYPSGDDNYF</sequence>
<evidence type="ECO:0000313" key="9">
    <source>
        <dbReference type="Proteomes" id="UP000242180"/>
    </source>
</evidence>
<protein>
    <recommendedName>
        <fullName evidence="7">BZIP domain-containing protein</fullName>
    </recommendedName>
</protein>